<gene>
    <name evidence="1" type="ORF">BJP43_01305</name>
</gene>
<sequence length="108" mass="12244">MGINWDQHLLAPLQRVFGQPINYRPKNGIAFDTEGIFDRPYSKEFETLDGSSEINTTSPIIGVRLCQFLREPKQGDRLFIYSDNTLYVVSDVQPDSHGGVKLILNVCK</sequence>
<evidence type="ECO:0000313" key="1">
    <source>
        <dbReference type="EMBL" id="ATW33139.1"/>
    </source>
</evidence>
<dbReference type="AlphaFoldDB" id="A0A2D3TBH9"/>
<proteinExistence type="predicted"/>
<protein>
    <recommendedName>
        <fullName evidence="3">Phage head-tail adapter protein</fullName>
    </recommendedName>
</protein>
<dbReference type="Proteomes" id="UP000229055">
    <property type="component" value="Chromosome"/>
</dbReference>
<evidence type="ECO:0008006" key="3">
    <source>
        <dbReference type="Google" id="ProtNLM"/>
    </source>
</evidence>
<dbReference type="Gene3D" id="2.40.10.180">
    <property type="entry name" value="Phage tail proteins"/>
    <property type="match status" value="1"/>
</dbReference>
<dbReference type="Pfam" id="PF05354">
    <property type="entry name" value="Phage_attach"/>
    <property type="match status" value="1"/>
</dbReference>
<dbReference type="InterPro" id="IPR008018">
    <property type="entry name" value="Phage_tail_attach_FII"/>
</dbReference>
<dbReference type="RefSeq" id="WP_100096064.1">
    <property type="nucleotide sequence ID" value="NZ_CP017613.1"/>
</dbReference>
<accession>A0A2D3TBH9</accession>
<reference evidence="2" key="2">
    <citation type="submission" date="2017-11" db="EMBL/GenBank/DDBJ databases">
        <title>PacBio sequencing of new strain of the secondary endosymbiont Candidatus Hamiltonella defensa.</title>
        <authorList>
            <person name="Strand M.R."/>
            <person name="Oliver K."/>
        </authorList>
    </citation>
    <scope>NUCLEOTIDE SEQUENCE [LARGE SCALE GENOMIC DNA]</scope>
    <source>
        <strain evidence="2">ZA17</strain>
    </source>
</reference>
<dbReference type="GO" id="GO:0019068">
    <property type="term" value="P:virion assembly"/>
    <property type="evidence" value="ECO:0007669"/>
    <property type="project" value="InterPro"/>
</dbReference>
<dbReference type="EMBL" id="CP017613">
    <property type="protein sequence ID" value="ATW33139.1"/>
    <property type="molecule type" value="Genomic_DNA"/>
</dbReference>
<name>A0A2D3TBH9_9ENTR</name>
<dbReference type="InterPro" id="IPR053734">
    <property type="entry name" value="Phage_Head-Tail_Connect_sf"/>
</dbReference>
<organism evidence="1 2">
    <name type="scientific">Candidatus Williamhamiltonella defendens</name>
    <dbReference type="NCBI Taxonomy" id="138072"/>
    <lineage>
        <taxon>Bacteria</taxon>
        <taxon>Pseudomonadati</taxon>
        <taxon>Pseudomonadota</taxon>
        <taxon>Gammaproteobacteria</taxon>
        <taxon>Enterobacterales</taxon>
        <taxon>Enterobacteriaceae</taxon>
        <taxon>aphid secondary symbionts</taxon>
        <taxon>Candidatus Williamhamiltonella</taxon>
    </lineage>
</organism>
<evidence type="ECO:0000313" key="2">
    <source>
        <dbReference type="Proteomes" id="UP000229055"/>
    </source>
</evidence>
<reference evidence="2" key="1">
    <citation type="submission" date="2016-10" db="EMBL/GenBank/DDBJ databases">
        <authorList>
            <person name="Chevignon G."/>
        </authorList>
    </citation>
    <scope>NUCLEOTIDE SEQUENCE [LARGE SCALE GENOMIC DNA]</scope>
    <source>
        <strain evidence="2">ZA17</strain>
    </source>
</reference>